<accession>A0A1S8L082</accession>
<keyword evidence="2" id="KW-1185">Reference proteome</keyword>
<protein>
    <submittedName>
        <fullName evidence="1">Uncharacterized protein</fullName>
    </submittedName>
</protein>
<dbReference type="AlphaFoldDB" id="A0A1S8L082"/>
<evidence type="ECO:0000313" key="2">
    <source>
        <dbReference type="Proteomes" id="UP000190951"/>
    </source>
</evidence>
<reference evidence="1 2" key="1">
    <citation type="submission" date="2022-04" db="EMBL/GenBank/DDBJ databases">
        <title>Genome sequence of C. roseum typestrain.</title>
        <authorList>
            <person name="Poehlein A."/>
            <person name="Schoch T."/>
            <person name="Duerre P."/>
            <person name="Daniel R."/>
        </authorList>
    </citation>
    <scope>NUCLEOTIDE SEQUENCE [LARGE SCALE GENOMIC DNA]</scope>
    <source>
        <strain evidence="1 2">DSM 7320</strain>
    </source>
</reference>
<organism evidence="1 2">
    <name type="scientific">Clostridium felsineum</name>
    <dbReference type="NCBI Taxonomy" id="36839"/>
    <lineage>
        <taxon>Bacteria</taxon>
        <taxon>Bacillati</taxon>
        <taxon>Bacillota</taxon>
        <taxon>Clostridia</taxon>
        <taxon>Eubacteriales</taxon>
        <taxon>Clostridiaceae</taxon>
        <taxon>Clostridium</taxon>
    </lineage>
</organism>
<dbReference type="KEGG" id="crw:CROST_021820"/>
<evidence type="ECO:0000313" key="1">
    <source>
        <dbReference type="EMBL" id="URZ11465.1"/>
    </source>
</evidence>
<dbReference type="RefSeq" id="WP_077832781.1">
    <property type="nucleotide sequence ID" value="NZ_CP096983.1"/>
</dbReference>
<name>A0A1S8L082_9CLOT</name>
<dbReference type="Proteomes" id="UP000190951">
    <property type="component" value="Chromosome"/>
</dbReference>
<proteinExistence type="predicted"/>
<gene>
    <name evidence="1" type="ORF">CROST_021820</name>
</gene>
<dbReference type="EMBL" id="CP096983">
    <property type="protein sequence ID" value="URZ11465.1"/>
    <property type="molecule type" value="Genomic_DNA"/>
</dbReference>
<sequence>MAAYMITYDLDSPGQKYEDVIKAIKDSSSSWCTYWKSSYLIKSNLTATQISNNINSYLDDNDTMIVTEVLTTNYQGWLNKDQWKFIKENIFN</sequence>